<dbReference type="CDD" id="cd18785">
    <property type="entry name" value="SF2_C"/>
    <property type="match status" value="1"/>
</dbReference>
<dbReference type="GO" id="GO:0003677">
    <property type="term" value="F:DNA binding"/>
    <property type="evidence" value="ECO:0007669"/>
    <property type="project" value="InterPro"/>
</dbReference>
<dbReference type="GO" id="GO:0004386">
    <property type="term" value="F:helicase activity"/>
    <property type="evidence" value="ECO:0007669"/>
    <property type="project" value="UniProtKB-KW"/>
</dbReference>
<dbReference type="Pfam" id="PF00271">
    <property type="entry name" value="Helicase_C"/>
    <property type="match status" value="1"/>
</dbReference>
<name>A0A939IMG0_9GAMM</name>
<dbReference type="GO" id="GO:0016787">
    <property type="term" value="F:hydrolase activity"/>
    <property type="evidence" value="ECO:0007669"/>
    <property type="project" value="InterPro"/>
</dbReference>
<keyword evidence="3" id="KW-0347">Helicase</keyword>
<dbReference type="RefSeq" id="WP_206560404.1">
    <property type="nucleotide sequence ID" value="NZ_JAFKCZ010000006.1"/>
</dbReference>
<dbReference type="SUPFAM" id="SSF52540">
    <property type="entry name" value="P-loop containing nucleoside triphosphate hydrolases"/>
    <property type="match status" value="1"/>
</dbReference>
<gene>
    <name evidence="3" type="ORF">JYP50_10210</name>
</gene>
<dbReference type="PROSITE" id="PS51192">
    <property type="entry name" value="HELICASE_ATP_BIND_1"/>
    <property type="match status" value="1"/>
</dbReference>
<dbReference type="AlphaFoldDB" id="A0A939IMG0"/>
<dbReference type="EMBL" id="JAFKCZ010000006">
    <property type="protein sequence ID" value="MBN7796967.1"/>
    <property type="molecule type" value="Genomic_DNA"/>
</dbReference>
<evidence type="ECO:0000259" key="2">
    <source>
        <dbReference type="PROSITE" id="PS51192"/>
    </source>
</evidence>
<dbReference type="InterPro" id="IPR050742">
    <property type="entry name" value="Helicase_Restrict-Modif_Enz"/>
</dbReference>
<dbReference type="Pfam" id="PF22548">
    <property type="entry name" value="AEP-TOTE"/>
    <property type="match status" value="1"/>
</dbReference>
<sequence length="802" mass="90294">MDSHPPEANVATADTELEAIEARLLALELERQSLLEHKRQLVAMERVNDRTVPAIEVPVSTGDKIALFRSLFRGRDDVHALRWESRQGRRGYALACENEWRQGICYKPKVKCGDCRHQAFLPLDDRVLYAHLSGKKTVGVYPLLHDDHTWFLVADFDKSDWQQTVQAFCRVCEEHGVPCSVERSRSGEGAHVWLFFSQPVPAVLARRLGFAILDRAMEQHAGLSFESYDRLFPNQDTLPEAGFGNLIALPLQRVPRQMGNSVFVDAHFEPIVDQWAYLAGVRKMGTGQIEQCLRRLQDPDTSDHDTKPWEQGLPESKVAITGCPNSIEVTLANRLYLPVETLPQGLLARLKRLASFSNPVFFKTQALRFSTQGIPRFISLAKIEQGYLSVPRGCLDEVLELLTEHQITVTIDDKRMSGKRLRGLQFKGSLRSEQTKAVSLLAKHETGVLHAPTAFGKTVTAIGLIHKRKVNTLILVHSRQLLDQWKERLEVFLEGCDIGVIGGGKRKPSGAIDIATYQSMLDRKTNAVDPRLFEYGQIIVDECHHIAAPRYEALLSEARAKYLVGVTATPQRQDGHQSLIFMLAGPIRYAVKEDQRHTFEQRVVVRRVHRVPPQELLVPESRPHIADIYRWLVLDDERNQLIIGDVVAAVSEKRNPLLLTERREHASLLADSLQERGISCQVLRGAMGVKERNAAMAALDTTQVLIATGKYIGEGFDLPRLDTLFLCLPISWKGSLAQYAGRIHRQFVDKDTALIYDYLDTSMPTLGRMFGRREKAYVALGYSIVDGEAQAQFQATLPLPPQ</sequence>
<dbReference type="InterPro" id="IPR054347">
    <property type="entry name" value="TOTE_primase"/>
</dbReference>
<keyword evidence="4" id="KW-1185">Reference proteome</keyword>
<evidence type="ECO:0000313" key="3">
    <source>
        <dbReference type="EMBL" id="MBN7796967.1"/>
    </source>
</evidence>
<organism evidence="3 4">
    <name type="scientific">Parahaliea mediterranea</name>
    <dbReference type="NCBI Taxonomy" id="651086"/>
    <lineage>
        <taxon>Bacteria</taxon>
        <taxon>Pseudomonadati</taxon>
        <taxon>Pseudomonadota</taxon>
        <taxon>Gammaproteobacteria</taxon>
        <taxon>Cellvibrionales</taxon>
        <taxon>Halieaceae</taxon>
        <taxon>Parahaliea</taxon>
    </lineage>
</organism>
<dbReference type="InterPro" id="IPR014001">
    <property type="entry name" value="Helicase_ATP-bd"/>
</dbReference>
<evidence type="ECO:0000313" key="4">
    <source>
        <dbReference type="Proteomes" id="UP000664303"/>
    </source>
</evidence>
<dbReference type="Proteomes" id="UP000664303">
    <property type="component" value="Unassembled WGS sequence"/>
</dbReference>
<dbReference type="GO" id="GO:0005829">
    <property type="term" value="C:cytosol"/>
    <property type="evidence" value="ECO:0007669"/>
    <property type="project" value="TreeGrafter"/>
</dbReference>
<dbReference type="InterPro" id="IPR001650">
    <property type="entry name" value="Helicase_C-like"/>
</dbReference>
<dbReference type="Gene3D" id="3.40.50.300">
    <property type="entry name" value="P-loop containing nucleotide triphosphate hydrolases"/>
    <property type="match status" value="2"/>
</dbReference>
<dbReference type="GO" id="GO:0005524">
    <property type="term" value="F:ATP binding"/>
    <property type="evidence" value="ECO:0007669"/>
    <property type="project" value="InterPro"/>
</dbReference>
<evidence type="ECO:0000256" key="1">
    <source>
        <dbReference type="SAM" id="Coils"/>
    </source>
</evidence>
<keyword evidence="1" id="KW-0175">Coiled coil</keyword>
<dbReference type="SMART" id="SM00487">
    <property type="entry name" value="DEXDc"/>
    <property type="match status" value="1"/>
</dbReference>
<comment type="caution">
    <text evidence="3">The sequence shown here is derived from an EMBL/GenBank/DDBJ whole genome shotgun (WGS) entry which is preliminary data.</text>
</comment>
<dbReference type="CDD" id="cd17926">
    <property type="entry name" value="DEXHc_RE"/>
    <property type="match status" value="1"/>
</dbReference>
<keyword evidence="3" id="KW-0547">Nucleotide-binding</keyword>
<dbReference type="PANTHER" id="PTHR47396">
    <property type="entry name" value="TYPE I RESTRICTION ENZYME ECOKI R PROTEIN"/>
    <property type="match status" value="1"/>
</dbReference>
<accession>A0A939IMG0</accession>
<dbReference type="Pfam" id="PF04851">
    <property type="entry name" value="ResIII"/>
    <property type="match status" value="1"/>
</dbReference>
<reference evidence="3" key="1">
    <citation type="submission" date="2021-02" db="EMBL/GenBank/DDBJ databases">
        <title>PHA producing bacteria isolated from coastal sediment in Guangdong, Shenzhen.</title>
        <authorList>
            <person name="Zheng W."/>
            <person name="Yu S."/>
            <person name="Huang Y."/>
        </authorList>
    </citation>
    <scope>NUCLEOTIDE SEQUENCE</scope>
    <source>
        <strain evidence="3">TN14-10</strain>
    </source>
</reference>
<proteinExistence type="predicted"/>
<keyword evidence="3" id="KW-0067">ATP-binding</keyword>
<feature type="domain" description="Helicase ATP-binding" evidence="2">
    <location>
        <begin position="438"/>
        <end position="588"/>
    </location>
</feature>
<keyword evidence="3" id="KW-0378">Hydrolase</keyword>
<protein>
    <submittedName>
        <fullName evidence="3">DEAD/DEAH box helicase</fullName>
    </submittedName>
</protein>
<feature type="coiled-coil region" evidence="1">
    <location>
        <begin position="10"/>
        <end position="37"/>
    </location>
</feature>
<dbReference type="PANTHER" id="PTHR47396:SF1">
    <property type="entry name" value="ATP-DEPENDENT HELICASE IRC3-RELATED"/>
    <property type="match status" value="1"/>
</dbReference>
<dbReference type="InterPro" id="IPR006935">
    <property type="entry name" value="Helicase/UvrB_N"/>
</dbReference>
<dbReference type="InterPro" id="IPR027417">
    <property type="entry name" value="P-loop_NTPase"/>
</dbReference>